<feature type="transmembrane region" description="Helical" evidence="1">
    <location>
        <begin position="7"/>
        <end position="25"/>
    </location>
</feature>
<protein>
    <submittedName>
        <fullName evidence="2">Uncharacterized protein</fullName>
    </submittedName>
</protein>
<keyword evidence="1" id="KW-0812">Transmembrane</keyword>
<evidence type="ECO:0000313" key="2">
    <source>
        <dbReference type="EMBL" id="RHC57248.1"/>
    </source>
</evidence>
<sequence>MKRLFPVSAYIVSAALFIFYIWVLWNARTPEVNLVYRMYYINRELEKWPGIDGFDYVVGIPVYMNQEQKRCGSGWEDRNNLGRRVSSEGAWIYFDGLPEDDLRLTIVVDDIGKKNILTVLSNREETPLTLEKGRENGEREQLWTAPIKAENGEISLLINGAEDVWVKEITIDEASE</sequence>
<evidence type="ECO:0000256" key="1">
    <source>
        <dbReference type="SAM" id="Phobius"/>
    </source>
</evidence>
<comment type="caution">
    <text evidence="2">The sequence shown here is derived from an EMBL/GenBank/DDBJ whole genome shotgun (WGS) entry which is preliminary data.</text>
</comment>
<accession>A0A414AYA6</accession>
<proteinExistence type="predicted"/>
<reference evidence="2 3" key="1">
    <citation type="submission" date="2018-08" db="EMBL/GenBank/DDBJ databases">
        <title>A genome reference for cultivated species of the human gut microbiota.</title>
        <authorList>
            <person name="Zou Y."/>
            <person name="Xue W."/>
            <person name="Luo G."/>
        </authorList>
    </citation>
    <scope>NUCLEOTIDE SEQUENCE [LARGE SCALE GENOMIC DNA]</scope>
    <source>
        <strain evidence="2 3">AM35-14</strain>
    </source>
</reference>
<dbReference type="Proteomes" id="UP000283975">
    <property type="component" value="Unassembled WGS sequence"/>
</dbReference>
<evidence type="ECO:0000313" key="3">
    <source>
        <dbReference type="Proteomes" id="UP000283975"/>
    </source>
</evidence>
<gene>
    <name evidence="2" type="ORF">DW839_05895</name>
</gene>
<keyword evidence="1" id="KW-1133">Transmembrane helix</keyword>
<keyword evidence="1" id="KW-0472">Membrane</keyword>
<dbReference type="AlphaFoldDB" id="A0A414AYA6"/>
<organism evidence="2 3">
    <name type="scientific">Enterocloster bolteae</name>
    <dbReference type="NCBI Taxonomy" id="208479"/>
    <lineage>
        <taxon>Bacteria</taxon>
        <taxon>Bacillati</taxon>
        <taxon>Bacillota</taxon>
        <taxon>Clostridia</taxon>
        <taxon>Lachnospirales</taxon>
        <taxon>Lachnospiraceae</taxon>
        <taxon>Enterocloster</taxon>
    </lineage>
</organism>
<name>A0A414AYA6_9FIRM</name>
<dbReference type="EMBL" id="QSHZ01000005">
    <property type="protein sequence ID" value="RHC57248.1"/>
    <property type="molecule type" value="Genomic_DNA"/>
</dbReference>